<name>A0ACA9S2J9_9GLOM</name>
<evidence type="ECO:0000313" key="1">
    <source>
        <dbReference type="EMBL" id="CAG8822038.1"/>
    </source>
</evidence>
<evidence type="ECO:0000313" key="2">
    <source>
        <dbReference type="Proteomes" id="UP000789920"/>
    </source>
</evidence>
<organism evidence="1 2">
    <name type="scientific">Racocetra persica</name>
    <dbReference type="NCBI Taxonomy" id="160502"/>
    <lineage>
        <taxon>Eukaryota</taxon>
        <taxon>Fungi</taxon>
        <taxon>Fungi incertae sedis</taxon>
        <taxon>Mucoromycota</taxon>
        <taxon>Glomeromycotina</taxon>
        <taxon>Glomeromycetes</taxon>
        <taxon>Diversisporales</taxon>
        <taxon>Gigasporaceae</taxon>
        <taxon>Racocetra</taxon>
    </lineage>
</organism>
<protein>
    <submittedName>
        <fullName evidence="1">16273_t:CDS:1</fullName>
    </submittedName>
</protein>
<sequence>PSFLIQKLAVWLKDQPPPPFFDLSVNEILYYFNGSWKCHLYYDDFGTFRTVYHSLDLYLLEGISETLSNRFLKKLRNLKKGLGVFTSDLSQRNDITGILHHNWSISSSYGSRVPAYKSTNFKNCKIETLLSIRITDFTGPLDPILHDRHLHIPQDAYHAIAGKVARLLDCTCLILISYGANNLINYWKHFEVPSQWSRLPNPITHRHLFMMSDNLRILMIFPFILKRCLTVKSIKNDFLISMQERLHFSHRSDVCDCIIHTWVLSAKTAKE</sequence>
<dbReference type="Proteomes" id="UP000789920">
    <property type="component" value="Unassembled WGS sequence"/>
</dbReference>
<gene>
    <name evidence="1" type="ORF">RPERSI_LOCUS25713</name>
</gene>
<proteinExistence type="predicted"/>
<feature type="non-terminal residue" evidence="1">
    <location>
        <position position="271"/>
    </location>
</feature>
<comment type="caution">
    <text evidence="1">The sequence shown here is derived from an EMBL/GenBank/DDBJ whole genome shotgun (WGS) entry which is preliminary data.</text>
</comment>
<feature type="non-terminal residue" evidence="1">
    <location>
        <position position="1"/>
    </location>
</feature>
<keyword evidence="2" id="KW-1185">Reference proteome</keyword>
<accession>A0ACA9S2J9</accession>
<reference evidence="1" key="1">
    <citation type="submission" date="2021-06" db="EMBL/GenBank/DDBJ databases">
        <authorList>
            <person name="Kallberg Y."/>
            <person name="Tangrot J."/>
            <person name="Rosling A."/>
        </authorList>
    </citation>
    <scope>NUCLEOTIDE SEQUENCE</scope>
    <source>
        <strain evidence="1">MA461A</strain>
    </source>
</reference>
<dbReference type="EMBL" id="CAJVQC010085696">
    <property type="protein sequence ID" value="CAG8822038.1"/>
    <property type="molecule type" value="Genomic_DNA"/>
</dbReference>